<keyword evidence="2" id="KW-1185">Reference proteome</keyword>
<accession>A0ABP8UT86</accession>
<sequence length="46" mass="5140">MSAEYATSRFRFRDGGLILAKVREPLDIVWSRPLPECSKPSTATVS</sequence>
<comment type="caution">
    <text evidence="1">The sequence shown here is derived from an EMBL/GenBank/DDBJ whole genome shotgun (WGS) entry which is preliminary data.</text>
</comment>
<reference evidence="2" key="1">
    <citation type="journal article" date="2019" name="Int. J. Syst. Evol. Microbiol.">
        <title>The Global Catalogue of Microorganisms (GCM) 10K type strain sequencing project: providing services to taxonomists for standard genome sequencing and annotation.</title>
        <authorList>
            <consortium name="The Broad Institute Genomics Platform"/>
            <consortium name="The Broad Institute Genome Sequencing Center for Infectious Disease"/>
            <person name="Wu L."/>
            <person name="Ma J."/>
        </authorList>
    </citation>
    <scope>NUCLEOTIDE SEQUENCE [LARGE SCALE GENOMIC DNA]</scope>
    <source>
        <strain evidence="2">JCM 17939</strain>
    </source>
</reference>
<evidence type="ECO:0000313" key="1">
    <source>
        <dbReference type="EMBL" id="GAA4638940.1"/>
    </source>
</evidence>
<protein>
    <submittedName>
        <fullName evidence="1">Uncharacterized protein</fullName>
    </submittedName>
</protein>
<evidence type="ECO:0000313" key="2">
    <source>
        <dbReference type="Proteomes" id="UP001501442"/>
    </source>
</evidence>
<organism evidence="1 2">
    <name type="scientific">Actinoallomurus vinaceus</name>
    <dbReference type="NCBI Taxonomy" id="1080074"/>
    <lineage>
        <taxon>Bacteria</taxon>
        <taxon>Bacillati</taxon>
        <taxon>Actinomycetota</taxon>
        <taxon>Actinomycetes</taxon>
        <taxon>Streptosporangiales</taxon>
        <taxon>Thermomonosporaceae</taxon>
        <taxon>Actinoallomurus</taxon>
    </lineage>
</organism>
<dbReference type="EMBL" id="BAABHK010000025">
    <property type="protein sequence ID" value="GAA4638940.1"/>
    <property type="molecule type" value="Genomic_DNA"/>
</dbReference>
<name>A0ABP8UT86_9ACTN</name>
<gene>
    <name evidence="1" type="ORF">GCM10023196_098600</name>
</gene>
<proteinExistence type="predicted"/>
<dbReference type="Proteomes" id="UP001501442">
    <property type="component" value="Unassembled WGS sequence"/>
</dbReference>